<evidence type="ECO:0000256" key="16">
    <source>
        <dbReference type="PIRSR" id="PIRSR600829-2"/>
    </source>
</evidence>
<keyword evidence="7 17" id="KW-0547">Nucleotide-binding</keyword>
<keyword evidence="11" id="KW-0443">Lipid metabolism</keyword>
<keyword evidence="21" id="KW-1185">Reference proteome</keyword>
<dbReference type="InterPro" id="IPR033717">
    <property type="entry name" value="UDPK"/>
</dbReference>
<dbReference type="GO" id="GO:0005886">
    <property type="term" value="C:plasma membrane"/>
    <property type="evidence" value="ECO:0007669"/>
    <property type="project" value="UniProtKB-SubCell"/>
</dbReference>
<feature type="binding site" evidence="16">
    <location>
        <position position="5"/>
    </location>
    <ligand>
        <name>substrate</name>
    </ligand>
</feature>
<feature type="transmembrane region" description="Helical" evidence="19">
    <location>
        <begin position="133"/>
        <end position="153"/>
    </location>
</feature>
<dbReference type="Gene3D" id="1.10.287.3610">
    <property type="match status" value="1"/>
</dbReference>
<feature type="transmembrane region" description="Helical" evidence="19">
    <location>
        <begin position="27"/>
        <end position="44"/>
    </location>
</feature>
<evidence type="ECO:0000256" key="17">
    <source>
        <dbReference type="PIRSR" id="PIRSR600829-3"/>
    </source>
</evidence>
<keyword evidence="12 19" id="KW-0472">Membrane</keyword>
<evidence type="ECO:0008006" key="22">
    <source>
        <dbReference type="Google" id="ProtNLM"/>
    </source>
</evidence>
<keyword evidence="10 19" id="KW-1133">Transmembrane helix</keyword>
<feature type="transmembrane region" description="Helical" evidence="19">
    <location>
        <begin position="51"/>
        <end position="71"/>
    </location>
</feature>
<keyword evidence="8" id="KW-0418">Kinase</keyword>
<keyword evidence="13" id="KW-0594">Phospholipid biosynthesis</keyword>
<dbReference type="GO" id="GO:0046872">
    <property type="term" value="F:metal ion binding"/>
    <property type="evidence" value="ECO:0007669"/>
    <property type="project" value="UniProtKB-KW"/>
</dbReference>
<evidence type="ECO:0000313" key="21">
    <source>
        <dbReference type="Proteomes" id="UP000215459"/>
    </source>
</evidence>
<evidence type="ECO:0000256" key="13">
    <source>
        <dbReference type="ARBA" id="ARBA00023209"/>
    </source>
</evidence>
<comment type="cofactor">
    <cofactor evidence="18">
        <name>Mg(2+)</name>
        <dbReference type="ChEBI" id="CHEBI:18420"/>
    </cofactor>
    <text evidence="18">Mn(2+), Zn(2+), Cd(2+) and Co(2+) support activity to lesser extents.</text>
</comment>
<proteinExistence type="inferred from homology"/>
<feature type="binding site" evidence="17">
    <location>
        <begin position="90"/>
        <end position="91"/>
    </location>
    <ligand>
        <name>ATP</name>
        <dbReference type="ChEBI" id="CHEBI:30616"/>
    </ligand>
</feature>
<evidence type="ECO:0000256" key="6">
    <source>
        <dbReference type="ARBA" id="ARBA00022692"/>
    </source>
</evidence>
<name>A0A235B601_9BACL</name>
<accession>A0A235B601</accession>
<dbReference type="PANTHER" id="PTHR34299:SF1">
    <property type="entry name" value="DIACYLGLYCEROL KINASE"/>
    <property type="match status" value="1"/>
</dbReference>
<sequence>MWFNRLLQSFRFALEGLKYTWVSQRNMRIHFLTALGVLLLSLYFPLNKWEVLLLFLCILLVLVAELFNTAVEAVVDMVTEGFHPLAKVAKDVAAGAVFLSAGVAVVVGVSIFYPYLDVGSLQSFEHSPYPPNISLAALIAINFFLTLSLKGFFHNRQMPDWEPSMTTSLATCVAVSLVLISGHLLITLLVLLMTVLLLGTRFRMKTRKRPVVFGALLGIVVALIGFQLM</sequence>
<feature type="binding site" evidence="18">
    <location>
        <position position="72"/>
    </location>
    <ligand>
        <name>a divalent metal cation</name>
        <dbReference type="ChEBI" id="CHEBI:60240"/>
    </ligand>
</feature>
<dbReference type="Pfam" id="PF01219">
    <property type="entry name" value="DAGK_prokar"/>
    <property type="match status" value="1"/>
</dbReference>
<dbReference type="InterPro" id="IPR000829">
    <property type="entry name" value="DAGK"/>
</dbReference>
<keyword evidence="18" id="KW-0460">Magnesium</keyword>
<comment type="caution">
    <text evidence="20">The sequence shown here is derived from an EMBL/GenBank/DDBJ whole genome shotgun (WGS) entry which is preliminary data.</text>
</comment>
<dbReference type="RefSeq" id="WP_094264343.1">
    <property type="nucleotide sequence ID" value="NZ_NOWF01000005.1"/>
</dbReference>
<keyword evidence="3" id="KW-1003">Cell membrane</keyword>
<dbReference type="Proteomes" id="UP000215459">
    <property type="component" value="Unassembled WGS sequence"/>
</dbReference>
<feature type="transmembrane region" description="Helical" evidence="19">
    <location>
        <begin position="210"/>
        <end position="228"/>
    </location>
</feature>
<dbReference type="PANTHER" id="PTHR34299">
    <property type="entry name" value="DIACYLGLYCEROL KINASE"/>
    <property type="match status" value="1"/>
</dbReference>
<evidence type="ECO:0000256" key="4">
    <source>
        <dbReference type="ARBA" id="ARBA00022516"/>
    </source>
</evidence>
<keyword evidence="4" id="KW-0444">Lipid biosynthesis</keyword>
<dbReference type="GO" id="GO:0005524">
    <property type="term" value="F:ATP binding"/>
    <property type="evidence" value="ECO:0007669"/>
    <property type="project" value="UniProtKB-KW"/>
</dbReference>
<dbReference type="CDD" id="cd14265">
    <property type="entry name" value="UDPK_IM_like"/>
    <property type="match status" value="1"/>
</dbReference>
<comment type="similarity">
    <text evidence="2">Belongs to the bacterial diacylglycerol kinase family.</text>
</comment>
<protein>
    <recommendedName>
        <fullName evidence="22">Diacylglycerol kinase</fullName>
    </recommendedName>
</protein>
<evidence type="ECO:0000256" key="19">
    <source>
        <dbReference type="SAM" id="Phobius"/>
    </source>
</evidence>
<evidence type="ECO:0000256" key="2">
    <source>
        <dbReference type="ARBA" id="ARBA00005967"/>
    </source>
</evidence>
<dbReference type="OrthoDB" id="9789934at2"/>
<keyword evidence="14" id="KW-1208">Phospholipid metabolism</keyword>
<reference evidence="20 21" key="1">
    <citation type="submission" date="2017-07" db="EMBL/GenBank/DDBJ databases">
        <title>The genome sequence of Paludifilum halophilum highlights mechanisms for microbial adaptation to high salt environemnts.</title>
        <authorList>
            <person name="Belbahri L."/>
        </authorList>
    </citation>
    <scope>NUCLEOTIDE SEQUENCE [LARGE SCALE GENOMIC DNA]</scope>
    <source>
        <strain evidence="20 21">DSM 102817</strain>
    </source>
</reference>
<evidence type="ECO:0000256" key="10">
    <source>
        <dbReference type="ARBA" id="ARBA00022989"/>
    </source>
</evidence>
<dbReference type="GO" id="GO:0016301">
    <property type="term" value="F:kinase activity"/>
    <property type="evidence" value="ECO:0007669"/>
    <property type="project" value="UniProtKB-KW"/>
</dbReference>
<keyword evidence="6 19" id="KW-0812">Transmembrane</keyword>
<feature type="binding site" evidence="16">
    <location>
        <position position="65"/>
    </location>
    <ligand>
        <name>substrate</name>
    </ligand>
</feature>
<feature type="transmembrane region" description="Helical" evidence="19">
    <location>
        <begin position="173"/>
        <end position="198"/>
    </location>
</feature>
<evidence type="ECO:0000256" key="11">
    <source>
        <dbReference type="ARBA" id="ARBA00023098"/>
    </source>
</evidence>
<dbReference type="EMBL" id="NOWF01000005">
    <property type="protein sequence ID" value="OYD07672.1"/>
    <property type="molecule type" value="Genomic_DNA"/>
</dbReference>
<dbReference type="GO" id="GO:0008654">
    <property type="term" value="P:phospholipid biosynthetic process"/>
    <property type="evidence" value="ECO:0007669"/>
    <property type="project" value="UniProtKB-KW"/>
</dbReference>
<evidence type="ECO:0000256" key="8">
    <source>
        <dbReference type="ARBA" id="ARBA00022777"/>
    </source>
</evidence>
<dbReference type="InterPro" id="IPR036945">
    <property type="entry name" value="DAGK_sf"/>
</dbReference>
<evidence type="ECO:0000256" key="9">
    <source>
        <dbReference type="ARBA" id="ARBA00022840"/>
    </source>
</evidence>
<evidence type="ECO:0000256" key="12">
    <source>
        <dbReference type="ARBA" id="ARBA00023136"/>
    </source>
</evidence>
<organism evidence="20 21">
    <name type="scientific">Paludifilum halophilum</name>
    <dbReference type="NCBI Taxonomy" id="1642702"/>
    <lineage>
        <taxon>Bacteria</taxon>
        <taxon>Bacillati</taxon>
        <taxon>Bacillota</taxon>
        <taxon>Bacilli</taxon>
        <taxon>Bacillales</taxon>
        <taxon>Thermoactinomycetaceae</taxon>
        <taxon>Paludifilum</taxon>
    </lineage>
</organism>
<evidence type="ECO:0000256" key="3">
    <source>
        <dbReference type="ARBA" id="ARBA00022475"/>
    </source>
</evidence>
<evidence type="ECO:0000313" key="20">
    <source>
        <dbReference type="EMBL" id="OYD07672.1"/>
    </source>
</evidence>
<dbReference type="AlphaFoldDB" id="A0A235B601"/>
<evidence type="ECO:0000256" key="15">
    <source>
        <dbReference type="PIRSR" id="PIRSR600829-1"/>
    </source>
</evidence>
<feature type="binding site" evidence="17">
    <location>
        <position position="5"/>
    </location>
    <ligand>
        <name>ATP</name>
        <dbReference type="ChEBI" id="CHEBI:30616"/>
    </ligand>
</feature>
<evidence type="ECO:0000256" key="1">
    <source>
        <dbReference type="ARBA" id="ARBA00004651"/>
    </source>
</evidence>
<comment type="subcellular location">
    <subcellularLocation>
        <location evidence="1">Cell membrane</location>
        <topology evidence="1">Multi-pass membrane protein</topology>
    </subcellularLocation>
</comment>
<feature type="active site" description="Proton acceptor" evidence="15">
    <location>
        <position position="65"/>
    </location>
</feature>
<evidence type="ECO:0000256" key="7">
    <source>
        <dbReference type="ARBA" id="ARBA00022741"/>
    </source>
</evidence>
<feature type="transmembrane region" description="Helical" evidence="19">
    <location>
        <begin position="91"/>
        <end position="113"/>
    </location>
</feature>
<evidence type="ECO:0000256" key="5">
    <source>
        <dbReference type="ARBA" id="ARBA00022679"/>
    </source>
</evidence>
<evidence type="ECO:0000256" key="18">
    <source>
        <dbReference type="PIRSR" id="PIRSR600829-4"/>
    </source>
</evidence>
<evidence type="ECO:0000256" key="14">
    <source>
        <dbReference type="ARBA" id="ARBA00023264"/>
    </source>
</evidence>
<gene>
    <name evidence="20" type="ORF">CHM34_09330</name>
</gene>
<keyword evidence="9 17" id="KW-0067">ATP-binding</keyword>
<feature type="binding site" evidence="17">
    <location>
        <position position="72"/>
    </location>
    <ligand>
        <name>ATP</name>
        <dbReference type="ChEBI" id="CHEBI:30616"/>
    </ligand>
</feature>
<keyword evidence="18" id="KW-0479">Metal-binding</keyword>
<keyword evidence="5" id="KW-0808">Transferase</keyword>